<comment type="similarity">
    <text evidence="2 7">Belongs to the major facilitator superfamily. Sugar transporter (TC 2.A.1.1) family.</text>
</comment>
<dbReference type="PROSITE" id="PS50850">
    <property type="entry name" value="MFS"/>
    <property type="match status" value="1"/>
</dbReference>
<dbReference type="GO" id="GO:0016020">
    <property type="term" value="C:membrane"/>
    <property type="evidence" value="ECO:0007669"/>
    <property type="project" value="UniProtKB-SubCell"/>
</dbReference>
<evidence type="ECO:0000256" key="5">
    <source>
        <dbReference type="ARBA" id="ARBA00022989"/>
    </source>
</evidence>
<feature type="transmembrane region" description="Helical" evidence="8">
    <location>
        <begin position="170"/>
        <end position="188"/>
    </location>
</feature>
<evidence type="ECO:0000313" key="10">
    <source>
        <dbReference type="EMBL" id="KYQ93740.1"/>
    </source>
</evidence>
<dbReference type="Proteomes" id="UP000076078">
    <property type="component" value="Unassembled WGS sequence"/>
</dbReference>
<dbReference type="InterPro" id="IPR003663">
    <property type="entry name" value="Sugar/inositol_transpt"/>
</dbReference>
<evidence type="ECO:0000259" key="9">
    <source>
        <dbReference type="PROSITE" id="PS50850"/>
    </source>
</evidence>
<keyword evidence="5 8" id="KW-1133">Transmembrane helix</keyword>
<dbReference type="OMA" id="KWTVIIG"/>
<feature type="transmembrane region" description="Helical" evidence="8">
    <location>
        <begin position="53"/>
        <end position="74"/>
    </location>
</feature>
<feature type="transmembrane region" description="Helical" evidence="8">
    <location>
        <begin position="374"/>
        <end position="391"/>
    </location>
</feature>
<keyword evidence="4 8" id="KW-0812">Transmembrane</keyword>
<organism evidence="10 11">
    <name type="scientific">Tieghemostelium lacteum</name>
    <name type="common">Slime mold</name>
    <name type="synonym">Dictyostelium lacteum</name>
    <dbReference type="NCBI Taxonomy" id="361077"/>
    <lineage>
        <taxon>Eukaryota</taxon>
        <taxon>Amoebozoa</taxon>
        <taxon>Evosea</taxon>
        <taxon>Eumycetozoa</taxon>
        <taxon>Dictyostelia</taxon>
        <taxon>Dictyosteliales</taxon>
        <taxon>Raperosteliaceae</taxon>
        <taxon>Tieghemostelium</taxon>
    </lineage>
</organism>
<evidence type="ECO:0000256" key="3">
    <source>
        <dbReference type="ARBA" id="ARBA00022448"/>
    </source>
</evidence>
<keyword evidence="6 8" id="KW-0472">Membrane</keyword>
<feature type="transmembrane region" description="Helical" evidence="8">
    <location>
        <begin position="397"/>
        <end position="415"/>
    </location>
</feature>
<name>A0A151ZIM8_TIELA</name>
<dbReference type="EMBL" id="LODT01000025">
    <property type="protein sequence ID" value="KYQ93740.1"/>
    <property type="molecule type" value="Genomic_DNA"/>
</dbReference>
<dbReference type="PROSITE" id="PS00216">
    <property type="entry name" value="SUGAR_TRANSPORT_1"/>
    <property type="match status" value="1"/>
</dbReference>
<dbReference type="Gene3D" id="1.20.1250.20">
    <property type="entry name" value="MFS general substrate transporter like domains"/>
    <property type="match status" value="2"/>
</dbReference>
<evidence type="ECO:0000256" key="4">
    <source>
        <dbReference type="ARBA" id="ARBA00022692"/>
    </source>
</evidence>
<dbReference type="PANTHER" id="PTHR48023">
    <property type="entry name" value="D-XYLOSE-PROTON SYMPORTER-LIKE 2"/>
    <property type="match status" value="1"/>
</dbReference>
<feature type="transmembrane region" description="Helical" evidence="8">
    <location>
        <begin position="271"/>
        <end position="292"/>
    </location>
</feature>
<comment type="caution">
    <text evidence="10">The sequence shown here is derived from an EMBL/GenBank/DDBJ whole genome shotgun (WGS) entry which is preliminary data.</text>
</comment>
<reference evidence="10 11" key="1">
    <citation type="submission" date="2015-12" db="EMBL/GenBank/DDBJ databases">
        <title>Dictyostelia acquired genes for synthesis and detection of signals that induce cell-type specialization by lateral gene transfer from prokaryotes.</title>
        <authorList>
            <person name="Gloeckner G."/>
            <person name="Schaap P."/>
        </authorList>
    </citation>
    <scope>NUCLEOTIDE SEQUENCE [LARGE SCALE GENOMIC DNA]</scope>
    <source>
        <strain evidence="10 11">TK</strain>
    </source>
</reference>
<evidence type="ECO:0000256" key="8">
    <source>
        <dbReference type="SAM" id="Phobius"/>
    </source>
</evidence>
<evidence type="ECO:0000256" key="6">
    <source>
        <dbReference type="ARBA" id="ARBA00023136"/>
    </source>
</evidence>
<proteinExistence type="inferred from homology"/>
<feature type="transmembrane region" description="Helical" evidence="8">
    <location>
        <begin position="112"/>
        <end position="129"/>
    </location>
</feature>
<dbReference type="InterPro" id="IPR005828">
    <property type="entry name" value="MFS_sugar_transport-like"/>
</dbReference>
<comment type="subcellular location">
    <subcellularLocation>
        <location evidence="1">Membrane</location>
        <topology evidence="1">Multi-pass membrane protein</topology>
    </subcellularLocation>
</comment>
<evidence type="ECO:0000313" key="11">
    <source>
        <dbReference type="Proteomes" id="UP000076078"/>
    </source>
</evidence>
<dbReference type="NCBIfam" id="TIGR00879">
    <property type="entry name" value="SP"/>
    <property type="match status" value="1"/>
</dbReference>
<evidence type="ECO:0000256" key="7">
    <source>
        <dbReference type="RuleBase" id="RU003346"/>
    </source>
</evidence>
<dbReference type="PROSITE" id="PS00217">
    <property type="entry name" value="SUGAR_TRANSPORT_2"/>
    <property type="match status" value="1"/>
</dbReference>
<keyword evidence="3 7" id="KW-0813">Transport</keyword>
<feature type="transmembrane region" description="Helical" evidence="8">
    <location>
        <begin position="141"/>
        <end position="164"/>
    </location>
</feature>
<dbReference type="InParanoid" id="A0A151ZIM8"/>
<dbReference type="GO" id="GO:1904659">
    <property type="term" value="P:D-glucose transmembrane transport"/>
    <property type="evidence" value="ECO:0007669"/>
    <property type="project" value="TreeGrafter"/>
</dbReference>
<evidence type="ECO:0000256" key="1">
    <source>
        <dbReference type="ARBA" id="ARBA00004141"/>
    </source>
</evidence>
<dbReference type="PRINTS" id="PR00171">
    <property type="entry name" value="SUGRTRNSPORT"/>
</dbReference>
<dbReference type="InterPro" id="IPR050820">
    <property type="entry name" value="MFS_Sugar_Transporter"/>
</dbReference>
<dbReference type="InterPro" id="IPR020846">
    <property type="entry name" value="MFS_dom"/>
</dbReference>
<dbReference type="GO" id="GO:0022857">
    <property type="term" value="F:transmembrane transporter activity"/>
    <property type="evidence" value="ECO:0007669"/>
    <property type="project" value="InterPro"/>
</dbReference>
<dbReference type="OrthoDB" id="4142200at2759"/>
<feature type="transmembrane region" description="Helical" evidence="8">
    <location>
        <begin position="230"/>
        <end position="251"/>
    </location>
</feature>
<dbReference type="CDD" id="cd17315">
    <property type="entry name" value="MFS_GLUT_like"/>
    <property type="match status" value="1"/>
</dbReference>
<feature type="transmembrane region" description="Helical" evidence="8">
    <location>
        <begin position="86"/>
        <end position="106"/>
    </location>
</feature>
<gene>
    <name evidence="10" type="ORF">DLAC_05129</name>
</gene>
<keyword evidence="11" id="KW-1185">Reference proteome</keyword>
<feature type="domain" description="Major facilitator superfamily (MFS) profile" evidence="9">
    <location>
        <begin position="17"/>
        <end position="419"/>
    </location>
</feature>
<dbReference type="Pfam" id="PF00083">
    <property type="entry name" value="Sugar_tr"/>
    <property type="match status" value="1"/>
</dbReference>
<feature type="transmembrane region" description="Helical" evidence="8">
    <location>
        <begin position="299"/>
        <end position="321"/>
    </location>
</feature>
<feature type="transmembrane region" description="Helical" evidence="8">
    <location>
        <begin position="327"/>
        <end position="353"/>
    </location>
</feature>
<feature type="transmembrane region" description="Helical" evidence="8">
    <location>
        <begin position="12"/>
        <end position="33"/>
    </location>
</feature>
<dbReference type="InterPro" id="IPR036259">
    <property type="entry name" value="MFS_trans_sf"/>
</dbReference>
<sequence>MNINSKENDHRISILGLSLVNVFGGLIFGYNTGVIAGVLNLPEFKSYSDINKGILTCSLLIGAMVGSLVAGYVLDKLGRKRPMAIFAIVSIVGSVGSSFVPTHLWYMVPFRFILGLSVGVCAVVCPNYVGEMSPPERKGTLGTLFQIAITVGILIGDIVGFALQHVKYDYRLMFGLGFIPGLCLFLLVPNIPESTKWKNQKEQETTLLLKDKQIKSLGIREIISSPIGRFSMFIGLILAINNQLTGINSFIYFSPSIFEEAGISSGNGAMLATIGLMAWNVITTFIATFLIDRIGRRKLMIYGSLIMTISCLVIAILFLTIKGTALGVLSIILLFMFIMGFEAGAGPLFWILVIEIFPEDMRDTGSSVLNAIQWIFNITLSFSFLQLVNLIGQSSVFFVFFAIGVFCLVTIILKLPETKPNI</sequence>
<dbReference type="STRING" id="361077.A0A151ZIM8"/>
<accession>A0A151ZIM8</accession>
<dbReference type="AlphaFoldDB" id="A0A151ZIM8"/>
<dbReference type="InterPro" id="IPR005829">
    <property type="entry name" value="Sugar_transporter_CS"/>
</dbReference>
<dbReference type="SUPFAM" id="SSF103473">
    <property type="entry name" value="MFS general substrate transporter"/>
    <property type="match status" value="1"/>
</dbReference>
<protein>
    <recommendedName>
        <fullName evidence="9">Major facilitator superfamily (MFS) profile domain-containing protein</fullName>
    </recommendedName>
</protein>
<evidence type="ECO:0000256" key="2">
    <source>
        <dbReference type="ARBA" id="ARBA00010992"/>
    </source>
</evidence>
<dbReference type="FunCoup" id="A0A151ZIM8">
    <property type="interactions" value="11"/>
</dbReference>
<dbReference type="PANTHER" id="PTHR48023:SF4">
    <property type="entry name" value="D-XYLOSE-PROTON SYMPORTER-LIKE 2"/>
    <property type="match status" value="1"/>
</dbReference>